<dbReference type="AlphaFoldDB" id="A0A0A9ABB7"/>
<reference evidence="1" key="2">
    <citation type="journal article" date="2015" name="Data Brief">
        <title>Shoot transcriptome of the giant reed, Arundo donax.</title>
        <authorList>
            <person name="Barrero R.A."/>
            <person name="Guerrero F.D."/>
            <person name="Moolhuijzen P."/>
            <person name="Goolsby J.A."/>
            <person name="Tidwell J."/>
            <person name="Bellgard S.E."/>
            <person name="Bellgard M.I."/>
        </authorList>
    </citation>
    <scope>NUCLEOTIDE SEQUENCE</scope>
    <source>
        <tissue evidence="1">Shoot tissue taken approximately 20 cm above the soil surface</tissue>
    </source>
</reference>
<sequence length="57" mass="6102">MVERLLLEHLEDLERLLPVLGVDAVSESLGDGARPSLGVGTGVQPLLDVLEGSPWRP</sequence>
<reference evidence="1" key="1">
    <citation type="submission" date="2014-09" db="EMBL/GenBank/DDBJ databases">
        <authorList>
            <person name="Magalhaes I.L.F."/>
            <person name="Oliveira U."/>
            <person name="Santos F.R."/>
            <person name="Vidigal T.H.D.A."/>
            <person name="Brescovit A.D."/>
            <person name="Santos A.J."/>
        </authorList>
    </citation>
    <scope>NUCLEOTIDE SEQUENCE</scope>
    <source>
        <tissue evidence="1">Shoot tissue taken approximately 20 cm above the soil surface</tissue>
    </source>
</reference>
<dbReference type="EMBL" id="GBRH01253543">
    <property type="protein sequence ID" value="JAD44352.1"/>
    <property type="molecule type" value="Transcribed_RNA"/>
</dbReference>
<organism evidence="1">
    <name type="scientific">Arundo donax</name>
    <name type="common">Giant reed</name>
    <name type="synonym">Donax arundinaceus</name>
    <dbReference type="NCBI Taxonomy" id="35708"/>
    <lineage>
        <taxon>Eukaryota</taxon>
        <taxon>Viridiplantae</taxon>
        <taxon>Streptophyta</taxon>
        <taxon>Embryophyta</taxon>
        <taxon>Tracheophyta</taxon>
        <taxon>Spermatophyta</taxon>
        <taxon>Magnoliopsida</taxon>
        <taxon>Liliopsida</taxon>
        <taxon>Poales</taxon>
        <taxon>Poaceae</taxon>
        <taxon>PACMAD clade</taxon>
        <taxon>Arundinoideae</taxon>
        <taxon>Arundineae</taxon>
        <taxon>Arundo</taxon>
    </lineage>
</organism>
<protein>
    <submittedName>
        <fullName evidence="1">Uncharacterized protein</fullName>
    </submittedName>
</protein>
<proteinExistence type="predicted"/>
<evidence type="ECO:0000313" key="1">
    <source>
        <dbReference type="EMBL" id="JAD44352.1"/>
    </source>
</evidence>
<accession>A0A0A9ABB7</accession>
<name>A0A0A9ABB7_ARUDO</name>